<dbReference type="Pfam" id="PF06445">
    <property type="entry name" value="GyrI-like"/>
    <property type="match status" value="1"/>
</dbReference>
<dbReference type="EMBL" id="VATY01000001">
    <property type="protein sequence ID" value="TMM59218.1"/>
    <property type="molecule type" value="Genomic_DNA"/>
</dbReference>
<dbReference type="InterPro" id="IPR050908">
    <property type="entry name" value="SmbC-like"/>
</dbReference>
<dbReference type="AlphaFoldDB" id="A0A5S3PWF3"/>
<dbReference type="PANTHER" id="PTHR40055">
    <property type="entry name" value="TRANSCRIPTIONAL REGULATOR YGIV-RELATED"/>
    <property type="match status" value="1"/>
</dbReference>
<feature type="domain" description="AraC effector-binding" evidence="1">
    <location>
        <begin position="39"/>
        <end position="190"/>
    </location>
</feature>
<dbReference type="SMART" id="SM00871">
    <property type="entry name" value="AraC_E_bind"/>
    <property type="match status" value="1"/>
</dbReference>
<dbReference type="SUPFAM" id="SSF55136">
    <property type="entry name" value="Probable bacterial effector-binding domain"/>
    <property type="match status" value="1"/>
</dbReference>
<evidence type="ECO:0000313" key="2">
    <source>
        <dbReference type="EMBL" id="TMM59218.1"/>
    </source>
</evidence>
<dbReference type="Gene3D" id="3.20.80.10">
    <property type="entry name" value="Regulatory factor, effector binding domain"/>
    <property type="match status" value="1"/>
</dbReference>
<dbReference type="InterPro" id="IPR011256">
    <property type="entry name" value="Reg_factor_effector_dom_sf"/>
</dbReference>
<dbReference type="InterPro" id="IPR010499">
    <property type="entry name" value="AraC_E-bd"/>
</dbReference>
<dbReference type="PANTHER" id="PTHR40055:SF1">
    <property type="entry name" value="TRANSCRIPTIONAL REGULATOR YGIV-RELATED"/>
    <property type="match status" value="1"/>
</dbReference>
<sequence>MAGAVFMGLPNLRRVGNCLCFKTRIYLTCKVSSLMSKAKKIRILDLRPITLAKVDFQGNFHGIGKAYQKLMYWVRHHGFTNSSKNKTLTIYYDDPNVVGINNVRQSACIIVDTQIESAGEITRLDFKPGKCAVGRFEISFFEFKDAWVEMHQWIRDNNLKITGKSFEVYQNNSNKHPLKKNIIDICIPIES</sequence>
<name>A0A5S3PWF3_9FLAO</name>
<reference evidence="2 3" key="1">
    <citation type="submission" date="2019-05" db="EMBL/GenBank/DDBJ databases">
        <authorList>
            <person name="Zhang J.-Y."/>
            <person name="Feg X."/>
            <person name="Du Z.-J."/>
        </authorList>
    </citation>
    <scope>NUCLEOTIDE SEQUENCE [LARGE SCALE GENOMIC DNA]</scope>
    <source>
        <strain evidence="2 3">RZ26</strain>
    </source>
</reference>
<evidence type="ECO:0000313" key="3">
    <source>
        <dbReference type="Proteomes" id="UP000310314"/>
    </source>
</evidence>
<evidence type="ECO:0000259" key="1">
    <source>
        <dbReference type="SMART" id="SM00871"/>
    </source>
</evidence>
<dbReference type="InterPro" id="IPR029442">
    <property type="entry name" value="GyrI-like"/>
</dbReference>
<accession>A0A5S3PWF3</accession>
<dbReference type="Proteomes" id="UP000310314">
    <property type="component" value="Unassembled WGS sequence"/>
</dbReference>
<proteinExistence type="predicted"/>
<dbReference type="OrthoDB" id="9816011at2"/>
<comment type="caution">
    <text evidence="2">The sequence shown here is derived from an EMBL/GenBank/DDBJ whole genome shotgun (WGS) entry which is preliminary data.</text>
</comment>
<keyword evidence="3" id="KW-1185">Reference proteome</keyword>
<gene>
    <name evidence="2" type="ORF">FEE95_07240</name>
</gene>
<organism evidence="2 3">
    <name type="scientific">Maribacter algarum</name>
    <name type="common">ex Zhang et al. 2020</name>
    <dbReference type="NCBI Taxonomy" id="2578118"/>
    <lineage>
        <taxon>Bacteria</taxon>
        <taxon>Pseudomonadati</taxon>
        <taxon>Bacteroidota</taxon>
        <taxon>Flavobacteriia</taxon>
        <taxon>Flavobacteriales</taxon>
        <taxon>Flavobacteriaceae</taxon>
        <taxon>Maribacter</taxon>
    </lineage>
</organism>
<protein>
    <submittedName>
        <fullName evidence="2">GyrI-like domain-containing protein</fullName>
    </submittedName>
</protein>